<gene>
    <name evidence="4" type="ORF">INT44_000790</name>
</gene>
<feature type="compositionally biased region" description="Polar residues" evidence="2">
    <location>
        <begin position="133"/>
        <end position="144"/>
    </location>
</feature>
<keyword evidence="3" id="KW-0812">Transmembrane</keyword>
<name>A0A8H7Q7S7_9FUNG</name>
<reference evidence="4" key="1">
    <citation type="submission" date="2020-12" db="EMBL/GenBank/DDBJ databases">
        <title>Metabolic potential, ecology and presence of endohyphal bacteria is reflected in genomic diversity of Mucoromycotina.</title>
        <authorList>
            <person name="Muszewska A."/>
            <person name="Okrasinska A."/>
            <person name="Steczkiewicz K."/>
            <person name="Drgas O."/>
            <person name="Orlowska M."/>
            <person name="Perlinska-Lenart U."/>
            <person name="Aleksandrzak-Piekarczyk T."/>
            <person name="Szatraj K."/>
            <person name="Zielenkiewicz U."/>
            <person name="Pilsyk S."/>
            <person name="Malc E."/>
            <person name="Mieczkowski P."/>
            <person name="Kruszewska J.S."/>
            <person name="Biernat P."/>
            <person name="Pawlowska J."/>
        </authorList>
    </citation>
    <scope>NUCLEOTIDE SEQUENCE</scope>
    <source>
        <strain evidence="4">WA0000051536</strain>
    </source>
</reference>
<feature type="compositionally biased region" description="Basic and acidic residues" evidence="2">
    <location>
        <begin position="217"/>
        <end position="233"/>
    </location>
</feature>
<keyword evidence="3" id="KW-0472">Membrane</keyword>
<feature type="region of interest" description="Disordered" evidence="2">
    <location>
        <begin position="217"/>
        <end position="236"/>
    </location>
</feature>
<proteinExistence type="predicted"/>
<evidence type="ECO:0000313" key="5">
    <source>
        <dbReference type="Proteomes" id="UP000612746"/>
    </source>
</evidence>
<dbReference type="PANTHER" id="PTHR32123:SF9">
    <property type="entry name" value="PROTEIN SPINDLY"/>
    <property type="match status" value="1"/>
</dbReference>
<evidence type="ECO:0000256" key="3">
    <source>
        <dbReference type="SAM" id="Phobius"/>
    </source>
</evidence>
<comment type="caution">
    <text evidence="4">The sequence shown here is derived from an EMBL/GenBank/DDBJ whole genome shotgun (WGS) entry which is preliminary data.</text>
</comment>
<dbReference type="PANTHER" id="PTHR32123">
    <property type="entry name" value="BICD FAMILY-LIKE CARGO ADAPTER"/>
    <property type="match status" value="1"/>
</dbReference>
<sequence>MLLAAQRRPTLNIPSASLAASSGPPSPTMSTNSIISSMSWIVEKSPTDLIPMLKNAYTALKDKERVATCLNCFPYPMTNFGNYFVPVPLDLVLAAEIGKSLLENNIQLKSKYETLLQQLHMYQNQPSAPPSATPQETDQCSRIPSKSTRDAIIDVLETKNAELTSRLEASLEEAETLEKGNKKVTKKLEAEIAALKDDLNIAAQKIQELQDMNKEAAERQRRLEAEAAEKKSESPSAESYELIGNMFEKVGKLEIENTSLQAAKWELEAKLSTTFRDLRLLKDQFESFQFTQEDYDSLQEAYHRQFSHIAELNDSLEEHRNLVQKLRDRGVQISSPNQTPTPSQYNGVNEKDPSLHKKSLLSELESEWFKGISHNSKNMSSPSHASSISRMLDFAQATEDSLLSFYNDPAEYALSSILSGNGITDPSILDEAVEFINRLEQNDLWSPADSSQGDSVDLPEFGLYPDCDDLVEDIDDNGLVVILAPKRKAAISGKMRRLLRSFFRTIWKWCRFAMILTAAVLINLWHGPKSMLIDY</sequence>
<feature type="region of interest" description="Disordered" evidence="2">
    <location>
        <begin position="329"/>
        <end position="353"/>
    </location>
</feature>
<keyword evidence="1" id="KW-0175">Coiled coil</keyword>
<accession>A0A8H7Q7S7</accession>
<feature type="compositionally biased region" description="Polar residues" evidence="2">
    <location>
        <begin position="332"/>
        <end position="347"/>
    </location>
</feature>
<evidence type="ECO:0000256" key="1">
    <source>
        <dbReference type="ARBA" id="ARBA00023054"/>
    </source>
</evidence>
<dbReference type="EMBL" id="JAEPRA010000002">
    <property type="protein sequence ID" value="KAG2188039.1"/>
    <property type="molecule type" value="Genomic_DNA"/>
</dbReference>
<dbReference type="AlphaFoldDB" id="A0A8H7Q7S7"/>
<dbReference type="Proteomes" id="UP000612746">
    <property type="component" value="Unassembled WGS sequence"/>
</dbReference>
<feature type="region of interest" description="Disordered" evidence="2">
    <location>
        <begin position="124"/>
        <end position="144"/>
    </location>
</feature>
<protein>
    <submittedName>
        <fullName evidence="4">Uncharacterized protein</fullName>
    </submittedName>
</protein>
<keyword evidence="3" id="KW-1133">Transmembrane helix</keyword>
<feature type="transmembrane region" description="Helical" evidence="3">
    <location>
        <begin position="506"/>
        <end position="525"/>
    </location>
</feature>
<dbReference type="InterPro" id="IPR051149">
    <property type="entry name" value="Spindly/BICDR_Dynein_Adapter"/>
</dbReference>
<dbReference type="OrthoDB" id="9451547at2759"/>
<evidence type="ECO:0000256" key="2">
    <source>
        <dbReference type="SAM" id="MobiDB-lite"/>
    </source>
</evidence>
<organism evidence="4 5">
    <name type="scientific">Umbelopsis vinacea</name>
    <dbReference type="NCBI Taxonomy" id="44442"/>
    <lineage>
        <taxon>Eukaryota</taxon>
        <taxon>Fungi</taxon>
        <taxon>Fungi incertae sedis</taxon>
        <taxon>Mucoromycota</taxon>
        <taxon>Mucoromycotina</taxon>
        <taxon>Umbelopsidomycetes</taxon>
        <taxon>Umbelopsidales</taxon>
        <taxon>Umbelopsidaceae</taxon>
        <taxon>Umbelopsis</taxon>
    </lineage>
</organism>
<keyword evidence="5" id="KW-1185">Reference proteome</keyword>
<evidence type="ECO:0000313" key="4">
    <source>
        <dbReference type="EMBL" id="KAG2188039.1"/>
    </source>
</evidence>